<dbReference type="Pfam" id="PF19554">
    <property type="entry name" value="DUF6077"/>
    <property type="match status" value="1"/>
</dbReference>
<accession>A0A6N7UZ58</accession>
<feature type="transmembrane region" description="Helical" evidence="1">
    <location>
        <begin position="66"/>
        <end position="83"/>
    </location>
</feature>
<dbReference type="InterPro" id="IPR045723">
    <property type="entry name" value="DUF6077"/>
</dbReference>
<feature type="transmembrane region" description="Helical" evidence="1">
    <location>
        <begin position="104"/>
        <end position="123"/>
    </location>
</feature>
<dbReference type="AlphaFoldDB" id="A0A6N7UZ58"/>
<feature type="transmembrane region" description="Helical" evidence="1">
    <location>
        <begin position="339"/>
        <end position="360"/>
    </location>
</feature>
<dbReference type="Proteomes" id="UP000434241">
    <property type="component" value="Unassembled WGS sequence"/>
</dbReference>
<keyword evidence="3" id="KW-1185">Reference proteome</keyword>
<comment type="caution">
    <text evidence="2">The sequence shown here is derived from an EMBL/GenBank/DDBJ whole genome shotgun (WGS) entry which is preliminary data.</text>
</comment>
<name>A0A6N7UZ58_9FIRM</name>
<gene>
    <name evidence="2" type="ORF">FYJ55_00130</name>
</gene>
<feature type="transmembrane region" description="Helical" evidence="1">
    <location>
        <begin position="471"/>
        <end position="491"/>
    </location>
</feature>
<dbReference type="GeneID" id="93157707"/>
<evidence type="ECO:0000313" key="3">
    <source>
        <dbReference type="Proteomes" id="UP000434241"/>
    </source>
</evidence>
<organism evidence="2 3">
    <name type="scientific">Holdemanella porci</name>
    <dbReference type="NCBI Taxonomy" id="2652276"/>
    <lineage>
        <taxon>Bacteria</taxon>
        <taxon>Bacillati</taxon>
        <taxon>Bacillota</taxon>
        <taxon>Erysipelotrichia</taxon>
        <taxon>Erysipelotrichales</taxon>
        <taxon>Erysipelotrichaceae</taxon>
        <taxon>Holdemanella</taxon>
    </lineage>
</organism>
<feature type="transmembrane region" description="Helical" evidence="1">
    <location>
        <begin position="6"/>
        <end position="25"/>
    </location>
</feature>
<feature type="transmembrane region" description="Helical" evidence="1">
    <location>
        <begin position="220"/>
        <end position="239"/>
    </location>
</feature>
<dbReference type="EMBL" id="VUMR01000001">
    <property type="protein sequence ID" value="MSS55355.1"/>
    <property type="molecule type" value="Genomic_DNA"/>
</dbReference>
<sequence length="653" mass="75953">MNLVLSVVFYVCLSFQYYLLGNECLDLFGYNKNTRTILISGFLSTFFLTFIIGFVCQVLHLSWTLYFILQSILFVVVDGYLLFENRKNIFCRHEIKLQRILMNNWVLILFAGVFISFSIANQLPYYDLNYDDVYYIGKVVNHVGTPHLMNENYFNGSLIHINGLDLIRVINTYELSYSYFGTLFHIYLPYFCRVTMSLHNYVLFGIVYKQLASLFVKEKYSQYAIVPLFYFLIPAGFLQTGIYECIRVYSYDLWQFQTAAFYGGSIVRMMAVPILIIYSLPLVEKMESKKIIYIVLMSISMISFSTIYVQVVILFFIAAITIKCVYCFVEAFKAKETKWMIVSILGILVVVGFLLATRYLNINTEEFVYNVTRYHGFQQEWYDHDSLLKYGFVVFALMFVLSKNSQSRSIVGMVLVLYVLVWKEIFTVLLTITSFNYFFVTMRTVSSIQYLILFFFGICVLCIYESIFKKMYFIPNLAIVGLVALVCVFFRHNVNEIVKYNFLSSGISAAGWNFSRVFDMNTKMIPDIFVEVGDYFNTLPYDNYKMYTCHNFNTDGGMGTSDGGFEMSTNRLHVSNSDGFKKFNDKDFSKLNSFCMSGNLTYTEVHDILKKENIQYILVFNKNAADILECDGDSLVLSNEQNLNPYYLLKVNY</sequence>
<feature type="transmembrane region" description="Helical" evidence="1">
    <location>
        <begin position="37"/>
        <end position="60"/>
    </location>
</feature>
<feature type="transmembrane region" description="Helical" evidence="1">
    <location>
        <begin position="291"/>
        <end position="308"/>
    </location>
</feature>
<keyword evidence="1" id="KW-0472">Membrane</keyword>
<keyword evidence="1" id="KW-0812">Transmembrane</keyword>
<feature type="transmembrane region" description="Helical" evidence="1">
    <location>
        <begin position="415"/>
        <end position="439"/>
    </location>
</feature>
<keyword evidence="1" id="KW-1133">Transmembrane helix</keyword>
<feature type="transmembrane region" description="Helical" evidence="1">
    <location>
        <begin position="314"/>
        <end position="332"/>
    </location>
</feature>
<evidence type="ECO:0000256" key="1">
    <source>
        <dbReference type="SAM" id="Phobius"/>
    </source>
</evidence>
<dbReference type="RefSeq" id="WP_154555108.1">
    <property type="nucleotide sequence ID" value="NZ_VUMR01000001.1"/>
</dbReference>
<evidence type="ECO:0000313" key="2">
    <source>
        <dbReference type="EMBL" id="MSS55355.1"/>
    </source>
</evidence>
<proteinExistence type="predicted"/>
<feature type="transmembrane region" description="Helical" evidence="1">
    <location>
        <begin position="445"/>
        <end position="464"/>
    </location>
</feature>
<feature type="transmembrane region" description="Helical" evidence="1">
    <location>
        <begin position="259"/>
        <end position="279"/>
    </location>
</feature>
<reference evidence="2 3" key="1">
    <citation type="submission" date="2019-08" db="EMBL/GenBank/DDBJ databases">
        <title>In-depth cultivation of the pig gut microbiome towards novel bacterial diversity and tailored functional studies.</title>
        <authorList>
            <person name="Wylensek D."/>
            <person name="Hitch T.C.A."/>
            <person name="Clavel T."/>
        </authorList>
    </citation>
    <scope>NUCLEOTIDE SEQUENCE [LARGE SCALE GENOMIC DNA]</scope>
    <source>
        <strain evidence="2 3">LKV-472-APC-3</strain>
    </source>
</reference>
<feature type="transmembrane region" description="Helical" evidence="1">
    <location>
        <begin position="187"/>
        <end position="208"/>
    </location>
</feature>
<protein>
    <submittedName>
        <fullName evidence="2">Uncharacterized protein</fullName>
    </submittedName>
</protein>